<gene>
    <name evidence="1" type="ORF">Fcan01_14423</name>
</gene>
<keyword evidence="2" id="KW-1185">Reference proteome</keyword>
<dbReference type="AlphaFoldDB" id="A0A226E264"/>
<organism evidence="1 2">
    <name type="scientific">Folsomia candida</name>
    <name type="common">Springtail</name>
    <dbReference type="NCBI Taxonomy" id="158441"/>
    <lineage>
        <taxon>Eukaryota</taxon>
        <taxon>Metazoa</taxon>
        <taxon>Ecdysozoa</taxon>
        <taxon>Arthropoda</taxon>
        <taxon>Hexapoda</taxon>
        <taxon>Collembola</taxon>
        <taxon>Entomobryomorpha</taxon>
        <taxon>Isotomoidea</taxon>
        <taxon>Isotomidae</taxon>
        <taxon>Proisotominae</taxon>
        <taxon>Folsomia</taxon>
    </lineage>
</organism>
<evidence type="ECO:0000313" key="1">
    <source>
        <dbReference type="EMBL" id="OXA51077.1"/>
    </source>
</evidence>
<name>A0A226E264_FOLCA</name>
<proteinExistence type="predicted"/>
<protein>
    <submittedName>
        <fullName evidence="1">Uncharacterized protein</fullName>
    </submittedName>
</protein>
<evidence type="ECO:0000313" key="2">
    <source>
        <dbReference type="Proteomes" id="UP000198287"/>
    </source>
</evidence>
<sequence length="298" mass="34186">MEIEMMDNLTAAADKNLKTFENKEKMLQEVEFSQSKDKFEGNMVESEEVFIPTPDNVMIEPDNDENMTVEQDEELNRQTQFLELLKWEEESKAYLDLLTAEESGLRQQVDAAVKETHGLLELQSSLEAKIEAQRQARVKLGLEELTKRNTDRQNDLDRVKEEIDTIRLETLTKSTKMLQLQVEDTANIANRLKQYRDPKSVAKSLKATEDEIVKVRSEIEQVVEEQNRIIAEMAGLDEQKNMTAILQQIGSESKDCAETWLKSVAALNAEIATLEREVGSGFRQYDHENDCGNREIIN</sequence>
<comment type="caution">
    <text evidence="1">The sequence shown here is derived from an EMBL/GenBank/DDBJ whole genome shotgun (WGS) entry which is preliminary data.</text>
</comment>
<dbReference type="Proteomes" id="UP000198287">
    <property type="component" value="Unassembled WGS sequence"/>
</dbReference>
<reference evidence="1 2" key="1">
    <citation type="submission" date="2015-12" db="EMBL/GenBank/DDBJ databases">
        <title>The genome of Folsomia candida.</title>
        <authorList>
            <person name="Faddeeva A."/>
            <person name="Derks M.F."/>
            <person name="Anvar Y."/>
            <person name="Smit S."/>
            <person name="Van Straalen N."/>
            <person name="Roelofs D."/>
        </authorList>
    </citation>
    <scope>NUCLEOTIDE SEQUENCE [LARGE SCALE GENOMIC DNA]</scope>
    <source>
        <strain evidence="1 2">VU population</strain>
        <tissue evidence="1">Whole body</tissue>
    </source>
</reference>
<accession>A0A226E264</accession>
<dbReference type="EMBL" id="LNIX01000008">
    <property type="protein sequence ID" value="OXA51077.1"/>
    <property type="molecule type" value="Genomic_DNA"/>
</dbReference>